<name>A0A7G9FJY1_9FIRM</name>
<accession>A0A7G9FJY1</accession>
<dbReference type="EMBL" id="CP060632">
    <property type="protein sequence ID" value="QNL98862.1"/>
    <property type="molecule type" value="Genomic_DNA"/>
</dbReference>
<keyword evidence="2" id="KW-1185">Reference proteome</keyword>
<dbReference type="AlphaFoldDB" id="A0A7G9FJY1"/>
<proteinExistence type="predicted"/>
<dbReference type="KEGG" id="wcp:H9Q76_08890"/>
<dbReference type="PANTHER" id="PTHR34351:SF2">
    <property type="entry name" value="DUF58 DOMAIN-CONTAINING PROTEIN"/>
    <property type="match status" value="1"/>
</dbReference>
<dbReference type="Proteomes" id="UP000515819">
    <property type="component" value="Chromosome"/>
</dbReference>
<dbReference type="RefSeq" id="WP_249320967.1">
    <property type="nucleotide sequence ID" value="NZ_CP060632.1"/>
</dbReference>
<reference evidence="1 2" key="1">
    <citation type="submission" date="2020-08" db="EMBL/GenBank/DDBJ databases">
        <authorList>
            <person name="Liu C."/>
            <person name="Sun Q."/>
        </authorList>
    </citation>
    <scope>NUCLEOTIDE SEQUENCE [LARGE SCALE GENOMIC DNA]</scope>
    <source>
        <strain evidence="1 2">NSJ-4</strain>
    </source>
</reference>
<evidence type="ECO:0000313" key="2">
    <source>
        <dbReference type="Proteomes" id="UP000515819"/>
    </source>
</evidence>
<organism evidence="1 2">
    <name type="scientific">Wujia chipingensis</name>
    <dbReference type="NCBI Taxonomy" id="2763670"/>
    <lineage>
        <taxon>Bacteria</taxon>
        <taxon>Bacillati</taxon>
        <taxon>Bacillota</taxon>
        <taxon>Clostridia</taxon>
        <taxon>Lachnospirales</taxon>
        <taxon>Lachnospiraceae</taxon>
        <taxon>Wujia</taxon>
    </lineage>
</organism>
<gene>
    <name evidence="1" type="ORF">H9Q76_08890</name>
</gene>
<protein>
    <submittedName>
        <fullName evidence="1">DUF58 domain-containing protein</fullName>
    </submittedName>
</protein>
<evidence type="ECO:0000313" key="1">
    <source>
        <dbReference type="EMBL" id="QNL98862.1"/>
    </source>
</evidence>
<sequence length="373" mass="43466">MNLIVALVIASLVYIVQKRLYAKWWNRNLDVTISFEDTCVREGDASALTEVIYNGKFLPLPVFHVKFSTDRSFRFADTENTVVTDSYYRNDVFSVLGYRKITRRLPFQTGKRGLYGIPSLNMTARDFFMTTNFAHSRKSDAWLYVLPKRVASPELSMICSHLLGELETRRNQMEDPYTFRGIREYTYGDTYGKINWKATAKASKLMVNMYGYTSEQRVRILLNLETNIMVKTEYLQEMSIRMAGTIAEYFLQHKVSVELVSNGIDCMTGACERVEAGMSMEHGETIDKYLARIKENAGIDAFMQMVDTEIQQMEEPITYVIISPYYKEDLLLKLDYMHKKHQELHMVVPYYDIQDKTGWRGYMQGVEVKWNEI</sequence>
<dbReference type="PANTHER" id="PTHR34351">
    <property type="entry name" value="SLR1927 PROTEIN-RELATED"/>
    <property type="match status" value="1"/>
</dbReference>